<protein>
    <recommendedName>
        <fullName evidence="7">Adenylate kinase</fullName>
    </recommendedName>
</protein>
<dbReference type="CDD" id="cd22979">
    <property type="entry name" value="DD_AK8"/>
    <property type="match status" value="1"/>
</dbReference>
<proteinExistence type="inferred from homology"/>
<dbReference type="InterPro" id="IPR000850">
    <property type="entry name" value="Adenylat/UMP-CMP_kin"/>
</dbReference>
<name>A0AAD5TI39_9FUNG</name>
<dbReference type="Pfam" id="PF00406">
    <property type="entry name" value="ADK"/>
    <property type="match status" value="1"/>
</dbReference>
<dbReference type="HAMAP" id="MF_00235">
    <property type="entry name" value="Adenylate_kinase_Adk"/>
    <property type="match status" value="1"/>
</dbReference>
<dbReference type="InterPro" id="IPR033690">
    <property type="entry name" value="Adenylat_kinase_CS"/>
</dbReference>
<dbReference type="Gene3D" id="3.40.50.300">
    <property type="entry name" value="P-loop containing nucleotide triphosphate hydrolases"/>
    <property type="match status" value="2"/>
</dbReference>
<dbReference type="GO" id="GO:0005524">
    <property type="term" value="F:ATP binding"/>
    <property type="evidence" value="ECO:0007669"/>
    <property type="project" value="InterPro"/>
</dbReference>
<dbReference type="AlphaFoldDB" id="A0AAD5TI39"/>
<dbReference type="SUPFAM" id="SSF52540">
    <property type="entry name" value="P-loop containing nucleoside triphosphate hydrolases"/>
    <property type="match status" value="2"/>
</dbReference>
<reference evidence="5" key="1">
    <citation type="submission" date="2020-05" db="EMBL/GenBank/DDBJ databases">
        <title>Phylogenomic resolution of chytrid fungi.</title>
        <authorList>
            <person name="Stajich J.E."/>
            <person name="Amses K."/>
            <person name="Simmons R."/>
            <person name="Seto K."/>
            <person name="Myers J."/>
            <person name="Bonds A."/>
            <person name="Quandt C.A."/>
            <person name="Barry K."/>
            <person name="Liu P."/>
            <person name="Grigoriev I."/>
            <person name="Longcore J.E."/>
            <person name="James T.Y."/>
        </authorList>
    </citation>
    <scope>NUCLEOTIDE SEQUENCE</scope>
    <source>
        <strain evidence="5">JEL0379</strain>
    </source>
</reference>
<dbReference type="PRINTS" id="PR00094">
    <property type="entry name" value="ADENYLTKNASE"/>
</dbReference>
<evidence type="ECO:0008006" key="7">
    <source>
        <dbReference type="Google" id="ProtNLM"/>
    </source>
</evidence>
<organism evidence="5 6">
    <name type="scientific">Geranomyces variabilis</name>
    <dbReference type="NCBI Taxonomy" id="109894"/>
    <lineage>
        <taxon>Eukaryota</taxon>
        <taxon>Fungi</taxon>
        <taxon>Fungi incertae sedis</taxon>
        <taxon>Chytridiomycota</taxon>
        <taxon>Chytridiomycota incertae sedis</taxon>
        <taxon>Chytridiomycetes</taxon>
        <taxon>Spizellomycetales</taxon>
        <taxon>Powellomycetaceae</taxon>
        <taxon>Geranomyces</taxon>
    </lineage>
</organism>
<dbReference type="PROSITE" id="PS00113">
    <property type="entry name" value="ADENYLATE_KINASE"/>
    <property type="match status" value="1"/>
</dbReference>
<dbReference type="Proteomes" id="UP001212152">
    <property type="component" value="Unassembled WGS sequence"/>
</dbReference>
<keyword evidence="2" id="KW-0547">Nucleotide-binding</keyword>
<gene>
    <name evidence="5" type="ORF">HDU87_005418</name>
</gene>
<sequence length="491" mass="53275">MNELLSRDNVEELAAYADKHELFDLFETITARMVIERPDDVIQFLIEQLQKPETHNIVIIGPPTAGQGRVSELLALRLDAVQISTGRLLSNAIERATSLGSQARPYLERGDYVPDDIMLGLVTARLQDPEVAMRGFVLEGFPRTKAQALGLIARGIVPTRVIVFDVPDPVVIEQQTGLRIDPMTNRLYHVRTNPPPDNPTIIGRLIQRVTDTEAAIAPRLRQFRSHVSGVLSAFDASRVRRITFPEGIVSDEEALEVLVREVGNGRVSRAPRMVKCVVGGLPGSGKTEVAEMIAREFGVVAVSPRGVILERLSLGAIPADSELAQCAAAADNAPDDQILPLIVARLKREDCMNRGWVLDGFPRTRAQADGLREKGIMPNRLLLLRASPETCRSRLLSSSTSDSAARDPVAAGAAVDERLQSAAKIRSELATVYGKPRAISRQGGRGDTGKDCVSIIQDIEVDVADEGLTQALDRARAALIRGGNIALDLAA</sequence>
<evidence type="ECO:0000256" key="3">
    <source>
        <dbReference type="ARBA" id="ARBA00022777"/>
    </source>
</evidence>
<accession>A0AAD5TI39</accession>
<evidence type="ECO:0000256" key="1">
    <source>
        <dbReference type="ARBA" id="ARBA00022679"/>
    </source>
</evidence>
<keyword evidence="6" id="KW-1185">Reference proteome</keyword>
<evidence type="ECO:0000256" key="2">
    <source>
        <dbReference type="ARBA" id="ARBA00022741"/>
    </source>
</evidence>
<evidence type="ECO:0000313" key="6">
    <source>
        <dbReference type="Proteomes" id="UP001212152"/>
    </source>
</evidence>
<keyword evidence="3 4" id="KW-0418">Kinase</keyword>
<comment type="caution">
    <text evidence="5">The sequence shown here is derived from an EMBL/GenBank/DDBJ whole genome shotgun (WGS) entry which is preliminary data.</text>
</comment>
<dbReference type="PANTHER" id="PTHR23359">
    <property type="entry name" value="NUCLEOTIDE KINASE"/>
    <property type="match status" value="1"/>
</dbReference>
<dbReference type="InterPro" id="IPR027417">
    <property type="entry name" value="P-loop_NTPase"/>
</dbReference>
<keyword evidence="1 4" id="KW-0808">Transferase</keyword>
<dbReference type="GO" id="GO:0019205">
    <property type="term" value="F:nucleobase-containing compound kinase activity"/>
    <property type="evidence" value="ECO:0007669"/>
    <property type="project" value="InterPro"/>
</dbReference>
<dbReference type="Pfam" id="PF13207">
    <property type="entry name" value="AAA_17"/>
    <property type="match status" value="1"/>
</dbReference>
<dbReference type="CDD" id="cd01428">
    <property type="entry name" value="ADK"/>
    <property type="match status" value="1"/>
</dbReference>
<evidence type="ECO:0000313" key="5">
    <source>
        <dbReference type="EMBL" id="KAJ3176203.1"/>
    </source>
</evidence>
<evidence type="ECO:0000256" key="4">
    <source>
        <dbReference type="RuleBase" id="RU003330"/>
    </source>
</evidence>
<dbReference type="EMBL" id="JADGJQ010000043">
    <property type="protein sequence ID" value="KAJ3176203.1"/>
    <property type="molecule type" value="Genomic_DNA"/>
</dbReference>
<comment type="similarity">
    <text evidence="4">Belongs to the adenylate kinase family.</text>
</comment>
<dbReference type="GO" id="GO:0006139">
    <property type="term" value="P:nucleobase-containing compound metabolic process"/>
    <property type="evidence" value="ECO:0007669"/>
    <property type="project" value="InterPro"/>
</dbReference>